<evidence type="ECO:0000256" key="7">
    <source>
        <dbReference type="PROSITE-ProRule" id="PRU01360"/>
    </source>
</evidence>
<feature type="chain" id="PRO_5001620656" evidence="8">
    <location>
        <begin position="21"/>
        <end position="891"/>
    </location>
</feature>
<evidence type="ECO:0000256" key="5">
    <source>
        <dbReference type="ARBA" id="ARBA00023136"/>
    </source>
</evidence>
<dbReference type="InterPro" id="IPR012910">
    <property type="entry name" value="Plug_dom"/>
</dbReference>
<keyword evidence="6 7" id="KW-0998">Cell outer membrane</keyword>
<feature type="domain" description="TonB-dependent receptor plug" evidence="9">
    <location>
        <begin position="147"/>
        <end position="222"/>
    </location>
</feature>
<evidence type="ECO:0000259" key="10">
    <source>
        <dbReference type="Pfam" id="PF25183"/>
    </source>
</evidence>
<protein>
    <submittedName>
        <fullName evidence="11">Uncharacterized protein</fullName>
    </submittedName>
</protein>
<keyword evidence="4 7" id="KW-0812">Transmembrane</keyword>
<keyword evidence="2 7" id="KW-0813">Transport</keyword>
<dbReference type="GO" id="GO:0009279">
    <property type="term" value="C:cell outer membrane"/>
    <property type="evidence" value="ECO:0007669"/>
    <property type="project" value="UniProtKB-SubCell"/>
</dbReference>
<dbReference type="InterPro" id="IPR036942">
    <property type="entry name" value="Beta-barrel_TonB_sf"/>
</dbReference>
<dbReference type="Pfam" id="PF25183">
    <property type="entry name" value="OMP_b-brl_4"/>
    <property type="match status" value="1"/>
</dbReference>
<keyword evidence="12" id="KW-1185">Reference proteome</keyword>
<dbReference type="SUPFAM" id="SSF56935">
    <property type="entry name" value="Porins"/>
    <property type="match status" value="1"/>
</dbReference>
<comment type="similarity">
    <text evidence="7">Belongs to the TonB-dependent receptor family.</text>
</comment>
<dbReference type="InterPro" id="IPR037066">
    <property type="entry name" value="Plug_dom_sf"/>
</dbReference>
<evidence type="ECO:0000256" key="3">
    <source>
        <dbReference type="ARBA" id="ARBA00022452"/>
    </source>
</evidence>
<feature type="signal peptide" evidence="8">
    <location>
        <begin position="1"/>
        <end position="20"/>
    </location>
</feature>
<evidence type="ECO:0000313" key="11">
    <source>
        <dbReference type="EMBL" id="KDA53282.1"/>
    </source>
</evidence>
<evidence type="ECO:0000259" key="9">
    <source>
        <dbReference type="Pfam" id="PF07715"/>
    </source>
</evidence>
<evidence type="ECO:0000256" key="4">
    <source>
        <dbReference type="ARBA" id="ARBA00022692"/>
    </source>
</evidence>
<proteinExistence type="inferred from homology"/>
<gene>
    <name evidence="11" type="ORF">EG19_05905</name>
</gene>
<keyword evidence="8" id="KW-0732">Signal</keyword>
<dbReference type="Pfam" id="PF07715">
    <property type="entry name" value="Plug"/>
    <property type="match status" value="1"/>
</dbReference>
<dbReference type="InterPro" id="IPR039426">
    <property type="entry name" value="TonB-dep_rcpt-like"/>
</dbReference>
<dbReference type="Pfam" id="PF13620">
    <property type="entry name" value="CarboxypepD_reg"/>
    <property type="match status" value="1"/>
</dbReference>
<dbReference type="GO" id="GO:0030246">
    <property type="term" value="F:carbohydrate binding"/>
    <property type="evidence" value="ECO:0007669"/>
    <property type="project" value="InterPro"/>
</dbReference>
<dbReference type="EMBL" id="JMFG01000023">
    <property type="protein sequence ID" value="KDA53282.1"/>
    <property type="molecule type" value="Genomic_DNA"/>
</dbReference>
<dbReference type="InterPro" id="IPR057601">
    <property type="entry name" value="Oar-like_b-barrel"/>
</dbReference>
<feature type="domain" description="TonB-dependent transporter Oar-like beta-barrel" evidence="10">
    <location>
        <begin position="314"/>
        <end position="774"/>
    </location>
</feature>
<evidence type="ECO:0000256" key="8">
    <source>
        <dbReference type="SAM" id="SignalP"/>
    </source>
</evidence>
<dbReference type="Gene3D" id="2.60.40.1120">
    <property type="entry name" value="Carboxypeptidase-like, regulatory domain"/>
    <property type="match status" value="1"/>
</dbReference>
<dbReference type="RefSeq" id="WP_038049813.1">
    <property type="nucleotide sequence ID" value="NZ_JMFG01000023.1"/>
</dbReference>
<organism evidence="11 12">
    <name type="scientific">Thermoanaerobaculum aquaticum</name>
    <dbReference type="NCBI Taxonomy" id="1312852"/>
    <lineage>
        <taxon>Bacteria</taxon>
        <taxon>Pseudomonadati</taxon>
        <taxon>Acidobacteriota</taxon>
        <taxon>Thermoanaerobaculia</taxon>
        <taxon>Thermoanaerobaculales</taxon>
        <taxon>Thermoanaerobaculaceae</taxon>
        <taxon>Thermoanaerobaculum</taxon>
    </lineage>
</organism>
<dbReference type="Gene3D" id="2.170.130.10">
    <property type="entry name" value="TonB-dependent receptor, plug domain"/>
    <property type="match status" value="1"/>
</dbReference>
<evidence type="ECO:0000256" key="6">
    <source>
        <dbReference type="ARBA" id="ARBA00023237"/>
    </source>
</evidence>
<dbReference type="Gene3D" id="2.40.170.20">
    <property type="entry name" value="TonB-dependent receptor, beta-barrel domain"/>
    <property type="match status" value="1"/>
</dbReference>
<dbReference type="SUPFAM" id="SSF49452">
    <property type="entry name" value="Starch-binding domain-like"/>
    <property type="match status" value="1"/>
</dbReference>
<sequence length="891" mass="100771">MRRLTYLLLAFVLLAAPALAQQQYGSIAGTVVDNQQQPLPGVTVTLSGPAMQGTRVAVTDAQGRFRFVPVPPGKDYSLKFELSGFNTLEQTGIIVNLGKETPIVAEMSLSQFAEAITVTAEKIVVDTSKSTVDTTVDWTLVDTLATNRNFQTMMQMAPGVKAGNNPYVHGSSNDSNSYLIDGVETTDPRTNTWGTAINWDTIQEAQIQTAAFAAEYGRATGGIVNLVTKSGGNNLSFTARWIQQDVDWSARGGIEKETGQKKPLTASDEKRPSFTLGGPFVKDMLWFYFAYEKRDNHRNFGRYATIQDAVSKTQTTGRTNYVGHYFSGKLTYQINPSHNLVGFYNEDPITLDPLRGGWSGPNWNSSAEQQQFQGGNNASLQWYGVLSPNVFAEAKYQYHRQELNVTPLYGGFGQTPFMYDLTAAYYYGAAYYDYRSKRDRDGLNLAVSYYLDTATGTHQFKAGAELLWLKPEVGRIYNPAGYYQTRNLGQTPFRRYLWLDQVRANRTEQDYQGIYVQDQWKVGKATFNIGVRAEATKLRQNTDDEVLKFDFSDMIAPRLGFAYDLNGDALRVSLGRFYTLASNYIADYFNVIPTHQQRWDWRGTCSLDGRNIWEYPDSCWRLVYDVPTAAGGTTLDPNLDPAYQDEFVAGYEKLINPQFAASVNYVYRKVKKTIDWYDPEDDGEGIITNVPKTGKNWSEYQAIEAALRKRFGPDGFQFIAAYTYVFDQKNWAANWWNALPGAFIGPYSELSRWYGRAESKHEVKFNGSYTFPFKTIVGLSLFWQDGIYYTPTGTTPDGYSYPLAERGSKKFGNLWEGDIHVEQPFSFKGVRFAAYVDLFNMFNNQFRTARYTRQCSVYDPSTGSCTPDSAYFRPTAWQAPRRLQIGFKIEY</sequence>
<dbReference type="OrthoDB" id="97893at2"/>
<dbReference type="PROSITE" id="PS52016">
    <property type="entry name" value="TONB_DEPENDENT_REC_3"/>
    <property type="match status" value="1"/>
</dbReference>
<dbReference type="InterPro" id="IPR013784">
    <property type="entry name" value="Carb-bd-like_fold"/>
</dbReference>
<evidence type="ECO:0000313" key="12">
    <source>
        <dbReference type="Proteomes" id="UP000027284"/>
    </source>
</evidence>
<reference evidence="11 12" key="1">
    <citation type="submission" date="2014-04" db="EMBL/GenBank/DDBJ databases">
        <title>The Genome Sequence of Thermoanaerobaculum aquaticum MP-01, The First Cultivated Group 23 Acidobacterium.</title>
        <authorList>
            <person name="Stamps B.W."/>
            <person name="Losey N.A."/>
            <person name="Lawson P.A."/>
            <person name="Stevenson B.S."/>
        </authorList>
    </citation>
    <scope>NUCLEOTIDE SEQUENCE [LARGE SCALE GENOMIC DNA]</scope>
    <source>
        <strain evidence="11 12">MP-01</strain>
    </source>
</reference>
<dbReference type="STRING" id="1312852.EG19_05905"/>
<keyword evidence="3 7" id="KW-1134">Transmembrane beta strand</keyword>
<dbReference type="Proteomes" id="UP000027284">
    <property type="component" value="Unassembled WGS sequence"/>
</dbReference>
<keyword evidence="5 7" id="KW-0472">Membrane</keyword>
<accession>A0A062XL56</accession>
<comment type="caution">
    <text evidence="11">The sequence shown here is derived from an EMBL/GenBank/DDBJ whole genome shotgun (WGS) entry which is preliminary data.</text>
</comment>
<dbReference type="AlphaFoldDB" id="A0A062XL56"/>
<name>A0A062XL56_9BACT</name>
<evidence type="ECO:0000256" key="2">
    <source>
        <dbReference type="ARBA" id="ARBA00022448"/>
    </source>
</evidence>
<evidence type="ECO:0000256" key="1">
    <source>
        <dbReference type="ARBA" id="ARBA00004571"/>
    </source>
</evidence>
<comment type="subcellular location">
    <subcellularLocation>
        <location evidence="1 7">Cell outer membrane</location>
        <topology evidence="1 7">Multi-pass membrane protein</topology>
    </subcellularLocation>
</comment>